<accession>A0A8K0US04</accession>
<dbReference type="InterPro" id="IPR013694">
    <property type="entry name" value="VIT"/>
</dbReference>
<feature type="region of interest" description="Disordered" evidence="1">
    <location>
        <begin position="733"/>
        <end position="791"/>
    </location>
</feature>
<dbReference type="PANTHER" id="PTHR45737">
    <property type="entry name" value="VON WILLEBRAND FACTOR A DOMAIN-CONTAINING PROTEIN 5A"/>
    <property type="match status" value="1"/>
</dbReference>
<dbReference type="Gene3D" id="3.40.50.410">
    <property type="entry name" value="von Willebrand factor, type A domain"/>
    <property type="match status" value="1"/>
</dbReference>
<gene>
    <name evidence="4" type="ORF">BXZ70DRAFT_49953</name>
</gene>
<dbReference type="PROSITE" id="PS51468">
    <property type="entry name" value="VIT"/>
    <property type="match status" value="1"/>
</dbReference>
<dbReference type="OrthoDB" id="1729737at2759"/>
<feature type="region of interest" description="Disordered" evidence="1">
    <location>
        <begin position="681"/>
        <end position="719"/>
    </location>
</feature>
<dbReference type="Pfam" id="PF08487">
    <property type="entry name" value="VIT"/>
    <property type="match status" value="1"/>
</dbReference>
<feature type="domain" description="VIT" evidence="3">
    <location>
        <begin position="10"/>
        <end position="139"/>
    </location>
</feature>
<evidence type="ECO:0000259" key="2">
    <source>
        <dbReference type="PROSITE" id="PS50234"/>
    </source>
</evidence>
<evidence type="ECO:0000313" key="4">
    <source>
        <dbReference type="EMBL" id="KAH8102055.1"/>
    </source>
</evidence>
<dbReference type="PROSITE" id="PS50234">
    <property type="entry name" value="VWFA"/>
    <property type="match status" value="1"/>
</dbReference>
<dbReference type="InterPro" id="IPR036465">
    <property type="entry name" value="vWFA_dom_sf"/>
</dbReference>
<sequence length="891" mass="98299">MASSLGFGASGVVHHNAQGHLTSLPLSQVSVAVLVIDVSARVTLTQTFYNPSDEPSPRAKYVFPLPASSAVCAFEMRSDDRVIHGVAKERQQAKEEHEQAAQQGKLTSLVEWATDDLFTISLGIISGQQKLVTILTYTLDLMAGDRADEIRLQLPMSIGQRYGQTPEGMGDTTMVTEKTRVRIKVNIQTQEVIQNIHSPTHSVSVTPYLTHRNQSSRRRTVVKFSSARYLSSDFVLCIKAEGLDKPRCFVERDPRNTQSTAMQLTLVPKLILPPIQKQEYIFLLDRSGSMNIECRLEIAKRTLVMLLHWLPKDGMFNIYAFDHAVEQMFPSSQQYNQRILEDAVRWVEQIEPRGGTEILPALERVFQQRNLSVRTVVFLLTDGEAYNVDETIHAVSLAVAQSPSTAKIRVFTLGIGNTASSAMCEGIARAGGGMCRMATSAEEIMPMCATLVRAGRTSLLRNITVDWGLPLPAIGSPGPVRFSGEDAMLRQVPATINTLYSGYRNVIFALINLDGFDPPEFVTLKGTSGDGAETEEVELKVPVEYVKFTDDAPQIPLIHTRAARQLINQLQESIGLTALPDDVKKASIVRLGEQYQLASRYTSFVAVEDVRTERIADRRRRVTSFPRRTQRARHQVTVPATVEAAVLGVGTFMVTAMDYASSFFTAAFEFFTEPYRVFSSSTPDPTSRILPGQYHPLTPDSVASSQRPLPPVDDNMENETDHTFTTISSLNSYSSSEWSHSDTDVRRSRVPPPDTTRSPSPYVTGRPSRGDPSNGQRGSSAPPPPMSPPEITNAVYALTNLQAFDGSFSLDANLGRILGNTILDPSVRPAQVDAQVWATALAVAFYRKHLVGQQEILEALVEKAMEWVNEVHGQSGVDFEGLVESAKILIV</sequence>
<evidence type="ECO:0000256" key="1">
    <source>
        <dbReference type="SAM" id="MobiDB-lite"/>
    </source>
</evidence>
<proteinExistence type="predicted"/>
<dbReference type="InterPro" id="IPR002035">
    <property type="entry name" value="VWF_A"/>
</dbReference>
<dbReference type="Proteomes" id="UP000813824">
    <property type="component" value="Unassembled WGS sequence"/>
</dbReference>
<feature type="domain" description="VWFA" evidence="2">
    <location>
        <begin position="279"/>
        <end position="463"/>
    </location>
</feature>
<dbReference type="SUPFAM" id="SSF53300">
    <property type="entry name" value="vWA-like"/>
    <property type="match status" value="1"/>
</dbReference>
<name>A0A8K0US04_9AGAR</name>
<dbReference type="PANTHER" id="PTHR45737:SF6">
    <property type="entry name" value="VON WILLEBRAND FACTOR A DOMAIN-CONTAINING PROTEIN 5A"/>
    <property type="match status" value="1"/>
</dbReference>
<dbReference type="SMART" id="SM00609">
    <property type="entry name" value="VIT"/>
    <property type="match status" value="1"/>
</dbReference>
<dbReference type="AlphaFoldDB" id="A0A8K0US04"/>
<evidence type="ECO:0000313" key="5">
    <source>
        <dbReference type="Proteomes" id="UP000813824"/>
    </source>
</evidence>
<organism evidence="4 5">
    <name type="scientific">Cristinia sonorae</name>
    <dbReference type="NCBI Taxonomy" id="1940300"/>
    <lineage>
        <taxon>Eukaryota</taxon>
        <taxon>Fungi</taxon>
        <taxon>Dikarya</taxon>
        <taxon>Basidiomycota</taxon>
        <taxon>Agaricomycotina</taxon>
        <taxon>Agaricomycetes</taxon>
        <taxon>Agaricomycetidae</taxon>
        <taxon>Agaricales</taxon>
        <taxon>Pleurotineae</taxon>
        <taxon>Stephanosporaceae</taxon>
        <taxon>Cristinia</taxon>
    </lineage>
</organism>
<dbReference type="SMART" id="SM00327">
    <property type="entry name" value="VWA"/>
    <property type="match status" value="1"/>
</dbReference>
<dbReference type="Pfam" id="PF13768">
    <property type="entry name" value="VWA_3"/>
    <property type="match status" value="1"/>
</dbReference>
<evidence type="ECO:0000259" key="3">
    <source>
        <dbReference type="PROSITE" id="PS51468"/>
    </source>
</evidence>
<comment type="caution">
    <text evidence="4">The sequence shown here is derived from an EMBL/GenBank/DDBJ whole genome shotgun (WGS) entry which is preliminary data.</text>
</comment>
<protein>
    <submittedName>
        <fullName evidence="4">Uncharacterized protein</fullName>
    </submittedName>
</protein>
<reference evidence="4" key="1">
    <citation type="journal article" date="2021" name="New Phytol.">
        <title>Evolutionary innovations through gain and loss of genes in the ectomycorrhizal Boletales.</title>
        <authorList>
            <person name="Wu G."/>
            <person name="Miyauchi S."/>
            <person name="Morin E."/>
            <person name="Kuo A."/>
            <person name="Drula E."/>
            <person name="Varga T."/>
            <person name="Kohler A."/>
            <person name="Feng B."/>
            <person name="Cao Y."/>
            <person name="Lipzen A."/>
            <person name="Daum C."/>
            <person name="Hundley H."/>
            <person name="Pangilinan J."/>
            <person name="Johnson J."/>
            <person name="Barry K."/>
            <person name="LaButti K."/>
            <person name="Ng V."/>
            <person name="Ahrendt S."/>
            <person name="Min B."/>
            <person name="Choi I.G."/>
            <person name="Park H."/>
            <person name="Plett J.M."/>
            <person name="Magnuson J."/>
            <person name="Spatafora J.W."/>
            <person name="Nagy L.G."/>
            <person name="Henrissat B."/>
            <person name="Grigoriev I.V."/>
            <person name="Yang Z.L."/>
            <person name="Xu J."/>
            <person name="Martin F.M."/>
        </authorList>
    </citation>
    <scope>NUCLEOTIDE SEQUENCE</scope>
    <source>
        <strain evidence="4">KKN 215</strain>
    </source>
</reference>
<keyword evidence="5" id="KW-1185">Reference proteome</keyword>
<dbReference type="EMBL" id="JAEVFJ010000010">
    <property type="protein sequence ID" value="KAH8102055.1"/>
    <property type="molecule type" value="Genomic_DNA"/>
</dbReference>